<keyword evidence="5" id="KW-1185">Reference proteome</keyword>
<proteinExistence type="predicted"/>
<evidence type="ECO:0000259" key="2">
    <source>
        <dbReference type="Pfam" id="PF18153"/>
    </source>
</evidence>
<keyword evidence="1" id="KW-0812">Transmembrane</keyword>
<evidence type="ECO:0000259" key="3">
    <source>
        <dbReference type="Pfam" id="PF23471"/>
    </source>
</evidence>
<keyword evidence="1" id="KW-0472">Membrane</keyword>
<sequence>MSLWAYSFPRGELRFVLVNVPDPVLTDGDGELKVSTWAQRTVPPTRSGDIVLEHEYTVLGGVNRARIGHYLGIISSAVSAGVVFVFLSAIDLASKFGISANLPPSVLSLAGAGTVFLVLYWILDRFAWKWIGLSRLLKVPDLSGNWDCKGQTINPDGTTEYQWKAVITIVQSWDRIRVRLKTDQSGSNSTSAALICDEADGYRLFYSYKNDPSIGETELRSHRGSAEITFAKDLQSGNGEYFNGHGRYTFGQMSLNRLQDGHRH</sequence>
<keyword evidence="1" id="KW-1133">Transmembrane helix</keyword>
<dbReference type="InterPro" id="IPR056338">
    <property type="entry name" value="Cap15-like_TM"/>
</dbReference>
<name>A0ABN8K014_9HYPH</name>
<feature type="transmembrane region" description="Helical" evidence="1">
    <location>
        <begin position="70"/>
        <end position="90"/>
    </location>
</feature>
<feature type="transmembrane region" description="Helical" evidence="1">
    <location>
        <begin position="102"/>
        <end position="123"/>
    </location>
</feature>
<evidence type="ECO:0000256" key="1">
    <source>
        <dbReference type="SAM" id="Phobius"/>
    </source>
</evidence>
<organism evidence="4 5">
    <name type="scientific">Mesorhizobium ventifaucium</name>
    <dbReference type="NCBI Taxonomy" id="666020"/>
    <lineage>
        <taxon>Bacteria</taxon>
        <taxon>Pseudomonadati</taxon>
        <taxon>Pseudomonadota</taxon>
        <taxon>Alphaproteobacteria</taxon>
        <taxon>Hyphomicrobiales</taxon>
        <taxon>Phyllobacteriaceae</taxon>
        <taxon>Mesorhizobium</taxon>
    </lineage>
</organism>
<comment type="caution">
    <text evidence="4">The sequence shown here is derived from an EMBL/GenBank/DDBJ whole genome shotgun (WGS) entry which is preliminary data.</text>
</comment>
<dbReference type="EMBL" id="CAKXZS010000025">
    <property type="protein sequence ID" value="CAH2403642.1"/>
    <property type="molecule type" value="Genomic_DNA"/>
</dbReference>
<gene>
    <name evidence="4" type="ORF">MES4922_310031</name>
</gene>
<accession>A0ABN8K014</accession>
<dbReference type="InterPro" id="IPR041208">
    <property type="entry name" value="Cap15"/>
</dbReference>
<dbReference type="Pfam" id="PF23471">
    <property type="entry name" value="Cap15_TM"/>
    <property type="match status" value="1"/>
</dbReference>
<evidence type="ECO:0000313" key="4">
    <source>
        <dbReference type="EMBL" id="CAH2403642.1"/>
    </source>
</evidence>
<dbReference type="Pfam" id="PF18153">
    <property type="entry name" value="Cap15_CD_rec"/>
    <property type="match status" value="1"/>
</dbReference>
<evidence type="ECO:0000313" key="5">
    <source>
        <dbReference type="Proteomes" id="UP001152604"/>
    </source>
</evidence>
<reference evidence="4" key="1">
    <citation type="submission" date="2022-03" db="EMBL/GenBank/DDBJ databases">
        <authorList>
            <person name="Brunel B."/>
        </authorList>
    </citation>
    <scope>NUCLEOTIDE SEQUENCE</scope>
    <source>
        <strain evidence="4">STM4922sample</strain>
    </source>
</reference>
<dbReference type="Proteomes" id="UP001152604">
    <property type="component" value="Unassembled WGS sequence"/>
</dbReference>
<protein>
    <recommendedName>
        <fullName evidence="6">SMODS-associating 2TM beta-strand rich effector domain-containing protein</fullName>
    </recommendedName>
</protein>
<feature type="domain" description="CD-NTase-associated protein 15" evidence="2">
    <location>
        <begin position="137"/>
        <end position="257"/>
    </location>
</feature>
<evidence type="ECO:0008006" key="6">
    <source>
        <dbReference type="Google" id="ProtNLM"/>
    </source>
</evidence>
<feature type="domain" description="Cap1-like TM helices" evidence="3">
    <location>
        <begin position="66"/>
        <end position="129"/>
    </location>
</feature>